<dbReference type="InterPro" id="IPR052205">
    <property type="entry name" value="FliO/MopB"/>
</dbReference>
<dbReference type="EMBL" id="VLTJ01000020">
    <property type="protein sequence ID" value="TSH95668.1"/>
    <property type="molecule type" value="Genomic_DNA"/>
</dbReference>
<dbReference type="AlphaFoldDB" id="A0A556ARW4"/>
<dbReference type="OrthoDB" id="9182371at2"/>
<evidence type="ECO:0000256" key="7">
    <source>
        <dbReference type="RuleBase" id="RU362064"/>
    </source>
</evidence>
<dbReference type="GO" id="GO:0044781">
    <property type="term" value="P:bacterial-type flagellum organization"/>
    <property type="evidence" value="ECO:0007669"/>
    <property type="project" value="UniProtKB-UniRule"/>
</dbReference>
<dbReference type="GO" id="GO:0005886">
    <property type="term" value="C:plasma membrane"/>
    <property type="evidence" value="ECO:0007669"/>
    <property type="project" value="UniProtKB-SubCell"/>
</dbReference>
<dbReference type="PANTHER" id="PTHR38766:SF1">
    <property type="entry name" value="FLAGELLAR PROTEIN FLIO"/>
    <property type="match status" value="1"/>
</dbReference>
<dbReference type="NCBIfam" id="TIGR03500">
    <property type="entry name" value="FliO_TIGR"/>
    <property type="match status" value="1"/>
</dbReference>
<organism evidence="10 11">
    <name type="scientific">Verticiella sediminum</name>
    <dbReference type="NCBI Taxonomy" id="1247510"/>
    <lineage>
        <taxon>Bacteria</taxon>
        <taxon>Pseudomonadati</taxon>
        <taxon>Pseudomonadota</taxon>
        <taxon>Betaproteobacteria</taxon>
        <taxon>Burkholderiales</taxon>
        <taxon>Alcaligenaceae</taxon>
        <taxon>Verticiella</taxon>
    </lineage>
</organism>
<keyword evidence="10" id="KW-0966">Cell projection</keyword>
<comment type="subcellular location">
    <subcellularLocation>
        <location evidence="7">Cell membrane</location>
    </subcellularLocation>
    <subcellularLocation>
        <location evidence="7">Bacterial flagellum basal body</location>
    </subcellularLocation>
</comment>
<keyword evidence="4 7" id="KW-0472">Membrane</keyword>
<evidence type="ECO:0000256" key="8">
    <source>
        <dbReference type="SAM" id="MobiDB-lite"/>
    </source>
</evidence>
<evidence type="ECO:0000313" key="10">
    <source>
        <dbReference type="EMBL" id="TSH95668.1"/>
    </source>
</evidence>
<proteinExistence type="inferred from homology"/>
<evidence type="ECO:0000256" key="4">
    <source>
        <dbReference type="ARBA" id="ARBA00023136"/>
    </source>
</evidence>
<feature type="signal peptide" evidence="9">
    <location>
        <begin position="1"/>
        <end position="24"/>
    </location>
</feature>
<keyword evidence="5 7" id="KW-0975">Bacterial flagellum</keyword>
<accession>A0A556ARW4</accession>
<feature type="transmembrane region" description="Helical" evidence="7">
    <location>
        <begin position="39"/>
        <end position="58"/>
    </location>
</feature>
<dbReference type="InterPro" id="IPR022781">
    <property type="entry name" value="Flagellar_biosynth_FliO"/>
</dbReference>
<keyword evidence="9" id="KW-0732">Signal</keyword>
<protein>
    <recommendedName>
        <fullName evidence="7">Flagellar protein</fullName>
    </recommendedName>
</protein>
<feature type="chain" id="PRO_5022207986" description="Flagellar protein" evidence="9">
    <location>
        <begin position="25"/>
        <end position="153"/>
    </location>
</feature>
<gene>
    <name evidence="10" type="primary">fliO</name>
    <name evidence="10" type="ORF">FOZ76_09720</name>
</gene>
<keyword evidence="2 7" id="KW-0812">Transmembrane</keyword>
<evidence type="ECO:0000256" key="5">
    <source>
        <dbReference type="ARBA" id="ARBA00023143"/>
    </source>
</evidence>
<evidence type="ECO:0000313" key="11">
    <source>
        <dbReference type="Proteomes" id="UP000318405"/>
    </source>
</evidence>
<name>A0A556ARW4_9BURK</name>
<dbReference type="Proteomes" id="UP000318405">
    <property type="component" value="Unassembled WGS sequence"/>
</dbReference>
<keyword evidence="11" id="KW-1185">Reference proteome</keyword>
<dbReference type="RefSeq" id="WP_143947957.1">
    <property type="nucleotide sequence ID" value="NZ_BAABMB010000002.1"/>
</dbReference>
<reference evidence="10 11" key="1">
    <citation type="submission" date="2019-07" db="EMBL/GenBank/DDBJ databases">
        <title>Qingshengfaniella alkalisoli gen. nov., sp. nov., isolated from saline soil.</title>
        <authorList>
            <person name="Xu L."/>
            <person name="Huang X.-X."/>
            <person name="Sun J.-Q."/>
        </authorList>
    </citation>
    <scope>NUCLEOTIDE SEQUENCE [LARGE SCALE GENOMIC DNA]</scope>
    <source>
        <strain evidence="10 11">DSM 27279</strain>
    </source>
</reference>
<feature type="region of interest" description="Disordered" evidence="8">
    <location>
        <begin position="134"/>
        <end position="153"/>
    </location>
</feature>
<evidence type="ECO:0000256" key="6">
    <source>
        <dbReference type="ARBA" id="ARBA00037937"/>
    </source>
</evidence>
<evidence type="ECO:0000256" key="2">
    <source>
        <dbReference type="ARBA" id="ARBA00022692"/>
    </source>
</evidence>
<comment type="caution">
    <text evidence="10">The sequence shown here is derived from an EMBL/GenBank/DDBJ whole genome shotgun (WGS) entry which is preliminary data.</text>
</comment>
<comment type="similarity">
    <text evidence="6 7">Belongs to the FliO/MopB family.</text>
</comment>
<keyword evidence="10" id="KW-0969">Cilium</keyword>
<evidence type="ECO:0000256" key="3">
    <source>
        <dbReference type="ARBA" id="ARBA00022989"/>
    </source>
</evidence>
<dbReference type="PANTHER" id="PTHR38766">
    <property type="entry name" value="FLAGELLAR PROTEIN FLIO"/>
    <property type="match status" value="1"/>
</dbReference>
<evidence type="ECO:0000256" key="9">
    <source>
        <dbReference type="SAM" id="SignalP"/>
    </source>
</evidence>
<keyword evidence="10" id="KW-0282">Flagellum</keyword>
<keyword evidence="1 7" id="KW-1003">Cell membrane</keyword>
<evidence type="ECO:0000256" key="1">
    <source>
        <dbReference type="ARBA" id="ARBA00022475"/>
    </source>
</evidence>
<sequence length="153" mass="16002">MMFSPYLRRATVLAVLAAPGHAAAAAATAAPDVGLDLTRALFALAIVLVLLFACAWVARRSGFARRVSSGMPVKVVGSMSVGPRERILMLQVDDTWLVVGVTSGGMQTLHTLPARPDAVAEAGAADWRGQLTQAMRRRGSAARGTPPAPQDTP</sequence>
<dbReference type="GO" id="GO:0009425">
    <property type="term" value="C:bacterial-type flagellum basal body"/>
    <property type="evidence" value="ECO:0007669"/>
    <property type="project" value="UniProtKB-SubCell"/>
</dbReference>
<dbReference type="Pfam" id="PF04347">
    <property type="entry name" value="FliO"/>
    <property type="match status" value="1"/>
</dbReference>
<keyword evidence="3 7" id="KW-1133">Transmembrane helix</keyword>